<keyword evidence="2" id="KW-0472">Membrane</keyword>
<organism evidence="5">
    <name type="scientific">Echinostoma caproni</name>
    <dbReference type="NCBI Taxonomy" id="27848"/>
    <lineage>
        <taxon>Eukaryota</taxon>
        <taxon>Metazoa</taxon>
        <taxon>Spiralia</taxon>
        <taxon>Lophotrochozoa</taxon>
        <taxon>Platyhelminthes</taxon>
        <taxon>Trematoda</taxon>
        <taxon>Digenea</taxon>
        <taxon>Plagiorchiida</taxon>
        <taxon>Echinostomata</taxon>
        <taxon>Echinostomatoidea</taxon>
        <taxon>Echinostomatidae</taxon>
        <taxon>Echinostoma</taxon>
    </lineage>
</organism>
<reference evidence="3 4" key="2">
    <citation type="submission" date="2018-11" db="EMBL/GenBank/DDBJ databases">
        <authorList>
            <consortium name="Pathogen Informatics"/>
        </authorList>
    </citation>
    <scope>NUCLEOTIDE SEQUENCE [LARGE SCALE GENOMIC DNA]</scope>
    <source>
        <strain evidence="3 4">Egypt</strain>
    </source>
</reference>
<evidence type="ECO:0000256" key="2">
    <source>
        <dbReference type="SAM" id="Phobius"/>
    </source>
</evidence>
<feature type="compositionally biased region" description="Low complexity" evidence="1">
    <location>
        <begin position="144"/>
        <end position="160"/>
    </location>
</feature>
<reference evidence="5" key="1">
    <citation type="submission" date="2016-06" db="UniProtKB">
        <authorList>
            <consortium name="WormBaseParasite"/>
        </authorList>
    </citation>
    <scope>IDENTIFICATION</scope>
</reference>
<dbReference type="InterPro" id="IPR039751">
    <property type="entry name" value="HERPUD1/2"/>
</dbReference>
<dbReference type="EMBL" id="UZAN01039932">
    <property type="protein sequence ID" value="VDP67730.1"/>
    <property type="molecule type" value="Genomic_DNA"/>
</dbReference>
<dbReference type="OrthoDB" id="21589at2759"/>
<evidence type="ECO:0000313" key="4">
    <source>
        <dbReference type="Proteomes" id="UP000272942"/>
    </source>
</evidence>
<protein>
    <submittedName>
        <fullName evidence="5">Homocysteine-responsive endoplasmic reticulum-resident ubiquitin-like domain member 2 protein</fullName>
    </submittedName>
</protein>
<feature type="region of interest" description="Disordered" evidence="1">
    <location>
        <begin position="245"/>
        <end position="264"/>
    </location>
</feature>
<keyword evidence="2" id="KW-0812">Transmembrane</keyword>
<dbReference type="Proteomes" id="UP000272942">
    <property type="component" value="Unassembled WGS sequence"/>
</dbReference>
<keyword evidence="2" id="KW-1133">Transmembrane helix</keyword>
<feature type="region of interest" description="Disordered" evidence="1">
    <location>
        <begin position="128"/>
        <end position="160"/>
    </location>
</feature>
<evidence type="ECO:0000313" key="5">
    <source>
        <dbReference type="WBParaSite" id="ECPE_0000289801-mRNA-1"/>
    </source>
</evidence>
<feature type="compositionally biased region" description="Low complexity" evidence="1">
    <location>
        <begin position="245"/>
        <end position="261"/>
    </location>
</feature>
<name>A0A183A7G0_9TREM</name>
<dbReference type="GO" id="GO:0030968">
    <property type="term" value="P:endoplasmic reticulum unfolded protein response"/>
    <property type="evidence" value="ECO:0007669"/>
    <property type="project" value="TreeGrafter"/>
</dbReference>
<evidence type="ECO:0000313" key="3">
    <source>
        <dbReference type="EMBL" id="VDP67730.1"/>
    </source>
</evidence>
<sequence length="360" mass="39332">MTGITNEIPPAELERFQREYYEYLQNFFLTNGGPSATSPSTPVNNSSTPLPASQTFWYTQPTWGYMGVGQQPWNYWYHPNAYGFPAPSAPSSSVEPDPGAVNPAGPNADWMQGARAIFAGLGVGGQDQQAAEVPVNPAPPEEAPQPQAQQQQQQQQQQQAMMVGNPMMGGFMGAEEFGEGAENLDIVDRFYMLFRLCLFIGLCFAYSSLDKAIIVFSVAAYVYFYNIYRRHAAIRRAAAEAQRNQAEAAQRSTNSPSSESSQTEIPNFLLGRTDSEPDALRHVPPTDLTTVVAIVVRSIDTASLRALWRCAFVIYGFLTSHHTLGALQPSAHGRQNTLGFLGQRGITYPSNAKSSSPSTG</sequence>
<keyword evidence="4" id="KW-1185">Reference proteome</keyword>
<feature type="transmembrane region" description="Helical" evidence="2">
    <location>
        <begin position="213"/>
        <end position="228"/>
    </location>
</feature>
<accession>A0A183A7G0</accession>
<dbReference type="AlphaFoldDB" id="A0A183A7G0"/>
<proteinExistence type="predicted"/>
<dbReference type="PANTHER" id="PTHR12943:SF27">
    <property type="entry name" value="HOMOCYSTEINE-INDUCED ENDOPLASMIC RETICULUM PROTEIN, ISOFORM A"/>
    <property type="match status" value="1"/>
</dbReference>
<gene>
    <name evidence="3" type="ORF">ECPE_LOCUS2895</name>
</gene>
<evidence type="ECO:0000256" key="1">
    <source>
        <dbReference type="SAM" id="MobiDB-lite"/>
    </source>
</evidence>
<dbReference type="WBParaSite" id="ECPE_0000289801-mRNA-1">
    <property type="protein sequence ID" value="ECPE_0000289801-mRNA-1"/>
    <property type="gene ID" value="ECPE_0000289801"/>
</dbReference>
<dbReference type="PANTHER" id="PTHR12943">
    <property type="entry name" value="HOMOCYSTEINE-RESPONSIVE ENDOPLASMIC RETICULUM-RESIDENT UNIQUITIN-LIKE DOMAIN HERPUD PROTEIN FAMILY MEMBER"/>
    <property type="match status" value="1"/>
</dbReference>